<dbReference type="RefSeq" id="WP_119584940.1">
    <property type="nucleotide sequence ID" value="NZ_CAWODQ010000012.1"/>
</dbReference>
<proteinExistence type="predicted"/>
<organism evidence="1 2">
    <name type="scientific">Aurantiacibacter zhengii</name>
    <dbReference type="NCBI Taxonomy" id="2307003"/>
    <lineage>
        <taxon>Bacteria</taxon>
        <taxon>Pseudomonadati</taxon>
        <taxon>Pseudomonadota</taxon>
        <taxon>Alphaproteobacteria</taxon>
        <taxon>Sphingomonadales</taxon>
        <taxon>Erythrobacteraceae</taxon>
        <taxon>Aurantiacibacter</taxon>
    </lineage>
</organism>
<accession>A0A418NU97</accession>
<sequence length="116" mass="12265">MKKDPTPVLNAVEDPAAMKQILDYITLIRMVVGPALERAGQQSADAFAMHQSYLITAGAMFSGYTVGHMLTLGALDEDADLEQIRHTVMAAMEAGIANGRAEAQKAMVAAGMGSRA</sequence>
<evidence type="ECO:0000313" key="2">
    <source>
        <dbReference type="Proteomes" id="UP000286576"/>
    </source>
</evidence>
<reference evidence="1 2" key="1">
    <citation type="submission" date="2018-08" db="EMBL/GenBank/DDBJ databases">
        <title>Erythrobacter zhengii sp.nov., a bacterium isolated from deep-sea sediment.</title>
        <authorList>
            <person name="Fang C."/>
            <person name="Wu Y.-H."/>
            <person name="Sun C."/>
            <person name="Wang H."/>
            <person name="Cheng H."/>
            <person name="Meng F.-X."/>
            <person name="Wang C.-S."/>
            <person name="Xu X.-W."/>
        </authorList>
    </citation>
    <scope>NUCLEOTIDE SEQUENCE [LARGE SCALE GENOMIC DNA]</scope>
    <source>
        <strain evidence="1 2">V18</strain>
    </source>
</reference>
<gene>
    <name evidence="1" type="ORF">D2V07_03755</name>
</gene>
<comment type="caution">
    <text evidence="1">The sequence shown here is derived from an EMBL/GenBank/DDBJ whole genome shotgun (WGS) entry which is preliminary data.</text>
</comment>
<protein>
    <submittedName>
        <fullName evidence="1">Uncharacterized protein</fullName>
    </submittedName>
</protein>
<dbReference type="AlphaFoldDB" id="A0A418NU97"/>
<dbReference type="Proteomes" id="UP000286576">
    <property type="component" value="Unassembled WGS sequence"/>
</dbReference>
<dbReference type="EMBL" id="QXFL01000002">
    <property type="protein sequence ID" value="RIV87475.1"/>
    <property type="molecule type" value="Genomic_DNA"/>
</dbReference>
<evidence type="ECO:0000313" key="1">
    <source>
        <dbReference type="EMBL" id="RIV87475.1"/>
    </source>
</evidence>
<name>A0A418NU97_9SPHN</name>
<keyword evidence="2" id="KW-1185">Reference proteome</keyword>